<dbReference type="Proteomes" id="UP000194798">
    <property type="component" value="Unassembled WGS sequence"/>
</dbReference>
<proteinExistence type="predicted"/>
<name>A0A251X742_9GAMM</name>
<comment type="caution">
    <text evidence="1">The sequence shown here is derived from an EMBL/GenBank/DDBJ whole genome shotgun (WGS) entry which is preliminary data.</text>
</comment>
<sequence length="169" mass="19289">MNFNLTNKNTTRQWRALIALDAKQFDILLEVFKQSYLTLQGSTLKSRLMNDKATYCINNERELLLFTLTSLKQSLTDDALGVMAGMDGSHAKKTQKLGLRILTHALCALKHIPARDIDNIDDFKAYFSDIEELIIDVTEQDIQRPSDKEIQKEFYSGKKNSHSKDVSDC</sequence>
<keyword evidence="2" id="KW-1185">Reference proteome</keyword>
<evidence type="ECO:0000313" key="2">
    <source>
        <dbReference type="Proteomes" id="UP000194798"/>
    </source>
</evidence>
<evidence type="ECO:0000313" key="1">
    <source>
        <dbReference type="EMBL" id="OUD13806.1"/>
    </source>
</evidence>
<dbReference type="RefSeq" id="WP_086487587.1">
    <property type="nucleotide sequence ID" value="NZ_MSLT01000012.1"/>
</dbReference>
<organism evidence="1 2">
    <name type="scientific">Thioflexithrix psekupsensis</name>
    <dbReference type="NCBI Taxonomy" id="1570016"/>
    <lineage>
        <taxon>Bacteria</taxon>
        <taxon>Pseudomonadati</taxon>
        <taxon>Pseudomonadota</taxon>
        <taxon>Gammaproteobacteria</taxon>
        <taxon>Thiotrichales</taxon>
        <taxon>Thioflexithrix</taxon>
    </lineage>
</organism>
<protein>
    <submittedName>
        <fullName evidence="1">Uncharacterized protein</fullName>
    </submittedName>
</protein>
<accession>A0A251X742</accession>
<dbReference type="OrthoDB" id="5625347at2"/>
<gene>
    <name evidence="1" type="ORF">TPSD3_05490</name>
</gene>
<reference evidence="1 2" key="1">
    <citation type="submission" date="2016-12" db="EMBL/GenBank/DDBJ databases">
        <title>Thioflexothrix psekupsii D3 genome sequencing and assembly.</title>
        <authorList>
            <person name="Fomenkov A."/>
            <person name="Vincze T."/>
            <person name="Grabovich M."/>
            <person name="Anton B.P."/>
            <person name="Dubinina G."/>
            <person name="Orlova M."/>
            <person name="Belousova E."/>
            <person name="Roberts R.J."/>
        </authorList>
    </citation>
    <scope>NUCLEOTIDE SEQUENCE [LARGE SCALE GENOMIC DNA]</scope>
    <source>
        <strain evidence="1">D3</strain>
    </source>
</reference>
<dbReference type="EMBL" id="MSLT01000012">
    <property type="protein sequence ID" value="OUD13806.1"/>
    <property type="molecule type" value="Genomic_DNA"/>
</dbReference>
<dbReference type="AlphaFoldDB" id="A0A251X742"/>